<evidence type="ECO:0000256" key="1">
    <source>
        <dbReference type="SAM" id="MobiDB-lite"/>
    </source>
</evidence>
<feature type="region of interest" description="Disordered" evidence="1">
    <location>
        <begin position="700"/>
        <end position="749"/>
    </location>
</feature>
<feature type="region of interest" description="Disordered" evidence="1">
    <location>
        <begin position="256"/>
        <end position="282"/>
    </location>
</feature>
<dbReference type="RefSeq" id="XP_025413265.1">
    <property type="nucleotide sequence ID" value="XM_025557480.1"/>
</dbReference>
<sequence length="3685" mass="421108">METEDNSMITSLMEPDSPSLNLVNVHSTHMQQQNDNNNVFHYPVPRLLPLGSYAIASCVYVLIDENRSMSADMRVMWFLKRLGTIQMVDEDLVAESPEQCKIMSFIPRQEILIKNRFENSIFVMDALTRVYFLTAVYNMVYCLDMSPSNCSVDIQRGHVMLDEMILALSRSVEGFIRPFIVPGSNKIVFEPQVYVTVIVHTPFYTSLAQQVLVQGWLINNRNFNEFINTVTLEMNNLENSLANTKIIIRKAKSFDDEDEDNSTSGNEENSAFPKKQTQKCSNNSMNMNIDINNISHRNVTINDENVLSVGNNSPDSGFINTLRYGMLAVRLLPRTSISNLIVITDGMITLADIQVLDSVLNQLRCIGVACSFLHVSSQFHPHSGHGNVPYAELMQLIATATSGTYLNSFPRTIHNLAVNYYHDKFIMWSFKRGEASRTPNTTNLSCTPPRIRHGEWTVRNSNFYGNRQTQLVSKRQLSDHVQAHLDNIVCCRMREGFLIEDIQFKDAGNAPTVLNMNSTSKLQLKFILPWTNHIYIEYDLTMKWPPPIMTKSQPVVVEETPEVEIPLSSTTQPSQAPVPSQPDGRLNINYTIVVKGPYEFLHDITCGTNKKYLQLSKLSRQCQFQLSSYRSSSTAVTAATTTITKNTNLLPDTPSPQRIVTSKYRQALIARFWSTMHSIVQTDLLVKHLETYSPSTGHLNDFNNCNTSNQQNKNHDRQQPVKQESPVSPQIQQTEDSSKSPNSSNNINSKADIAVNTGTKEAKSVNFSASGVPNRSPLRSGMPLFYHLPTNSNTSFSVKQNQVKLNDQQQSYTDQQHQQFADFWKPVCTLDPDSQWPKWFSTYRIGGGVLLLRHDRPLPRWLHMANINNGRYQTLTCRKAAESLFALLKQWCTFVLIDDHSYVKCLDKNETHNDSVSFCIARVSLRPPSCCCVVLHLAFQSCVPASIHNKIIDSLKKSIQLLDSTTAVKPLSSDDNKQLLANDNKKKIKRKKKKENNRLLVKKKLTRPQRYIYLLDKPLEKILIRYEKIPSEFTTVIFPDGSQPCPAVMTLNSENKNDASQESLTGIEPSAVATTTTLSRYLYHRRWIWSSGCSQFRNNDTQKLQIQLARTLSVLTKIRLREGFRFAHSSAGIINMVLQVDMIEGSPYCPSTPTSHCVIQYVLFPPNILQKHHPKDHDYPNILNIFKKKKDNERSSASSTEEQQFEKRQKSGKANGSNFCCSQYSIDDDYQLITECWIEPQHGSVVVNKKQNNNYMSGLMYEQLADAICQVDSDCIGSLYTFQHMHQMCMDPNISVNNLDFDYFNQNQQQNKTIIIDDGRIYKSPFTFSLLNLLPKCRHYSSLTFSLFTASEDTDPADLNTIRNEKKLNYMLERSFYFRLRTINHRSFDVSDSNTSINMKQMVSKVNDQDIGQCFVKRINDSRLILTVAPSLVEDKCSTIESSSQDNLQPLGRSRANTWHYTKTNGQSVSSLSAQLQEHSIHYYRTMSVGSKPYYKDTNDLPWAQLRHERNFCTPDIKDTQDCFQTGVDEDLQDYPTNMFVEVYDCRQEDIENVLMSDSNTFDQTIINEYIDNSSSCSSTTTNSDEDEEENVLISSRKKIVFDEPVDPMLLDKYLYKIQIVYDRSLVTTVFHALHLGLNVQYLDIQRAVDRCQHRLITFDITDYLKVVCDHFKKNASSCSICPADNKTLKSHHDMIHTTFSSTLDRHMLRPVASHPDYYFYDVVDYLDCEDHEENYYTRTRLSSNGKKFLNNMLMGENLNKTHFDIHEIDEQDIFPLFVHLVCTVKTNTMTKSHSVRSLPTCILELMNQDDDSQSTRTIDLANLKVSLDVYCLMLPNNDYDDDDDVNEDGNDDIFNKKNSSEQLHFPIINNSTTQSMKQPEDYENPFIYLSSCLPLRHAQGLAAFVAEVEWCMRDEMAAGLLKDPIVTPNTLEKVIDHVLNSPYTSSNEHQQIPVHIVVPGPSKYNSISIFLQKLDQMNIIYNEDNEDDCGFYTLEKSTNNTFYVVEKNMHLNPDSMTSDNKNTGVTDDCDSKPLSTNTKNSQSMLPNFWIILKIQGEQQCQKENKSENNYLVNTITVNLYFHCRFTELDIQGRYSAVKEIVGQNIRQAAIIVNQTLLLCRLHDTRICDSLLESVNEEVVHSDDDDNGNREIPKITKHFSNGQFRCPVVWSTRFSLHPRLQHSISMLLLGTQVLHTVLDKFSVRNRRNMFVYKESTGSVFYLRLYENSSQQQQKNNLGDSYQYDSDDEDSISRCSSATSTTATVSSLVVPSNNLNFYRKYSEEFNYSDSKSIQTPGTRSLGGYWGDTDSRDVEDVTLKVHGISPAGTEIRIDLVEVLQNRLNDAVLEVLTTMLYRNPVCRLYPDDVRYVQPYDGPPDYTMKLSLPAETKINKLFNHNLKRNAAALLLYPPKYASRHHRFNYVYDTSDNQEKPIIRSFFMYNQPSAGTSGTGGIRVTSGNRGLACVLFDIYSNKDNNSMDTSYDYPISLDLFKRRIQATRIDDDLKSVVDHSGYIKLFVWRRGRVNMEALQIKLTSAVTNSLWDIYIERFLWEQPIIIEQPSKSYVNPLCIQYLSKWIAFGARISVPLAHHSQIYCRIHINHVLRELKTHLSWFGTSTSNNLTISIRYFYIPRTQYGQSRTGDISSNIIIGSTDPLQLEPKPNNDLMNNLVFYEWQITDTNTIIFPPAAACVLIIASVISLKRIKQKRKQHNQNRNKDNELSDSDTDNGFIVPEDEENTNSEEENTNISTNNDQTISSSYNTTDHIKKNVMVDNKIYQKQQNKNLFNNKISKLLMLSVSGQSIHTLSYNCHNDNDQSIAIHRLSRWLEWRQTVFTSSIYQMMGLKTTQSYGQFGGTRVHSHSSRMNNNIDLLLDFKSYVSAVGDHDTVRNNKVTFEKNTRLPNNRTKPIDNNETDDKKTKSIQFGKDAHDLYIEQLVRNSKQQRRIEIHQKMLYDMWIQEDATITKEAFRAFYHHSRLLHYCLTPLLFLPRWRLESAATREHLVDAAKTRNLTSPPPPQWHKRLCIRLTNAYAHYIETNSLFSGFQVIQASKPRAFNEGVTMETDSTKSTTCYYKKSVPGATGGLLLIETGVCQPYYYVKLCGVERARITNQLEYYEDKHKSQFSLLDQSENIIQNMHLHSFTYDFHVRVLSDRLSKLVQKQKTGKRNNYGRDLSLLLEQRSSVQNSGNKSGNSSKKNAIAGFLDDFLKYYLLPPLYSSCLVLAGIIKRTQISVTGLQLYEYLLENCSEDCDGMAVIKICDSSLVDGDDGASLFDDDDDDDDDNQFLVNQNSSGNDLTDFILVHHMAGSDIQRRQELQMNSKCYKSGAESNDLYIDSQYEVCGLYDATLVMTLSSVKKLLLDTSNEINLSYYVLLTNNENDKLEKKEIMNCNLQQRHSTPIRPSVQGIDQTINLLSSSVPSDSLGNVEGSSTCWGSLDENNTTNWSQTPTQSSNLKKKLKKNHGRINDLNDHHQQMIKKTNLIKFYEKKAAELVAHTVDTAANRCRIHLLWQTFSLPIDQQKLGSTGVTFDELEELVNKSGLVKPLSEYDKKLGPLIEELCKGPQWFTSIHKLIIGHTPISTSSTHSPRCHIYNSNKTEHQYLVVLPNLSDNVEFNAFIIIDNGIDLSENIVASSDSLINIVFRRNLNGSEEINSLVESVGKAICYHIWRSVATATATFTAARSTT</sequence>
<evidence type="ECO:0000313" key="5">
    <source>
        <dbReference type="RefSeq" id="XP_025413269.1"/>
    </source>
</evidence>
<keyword evidence="2" id="KW-1185">Reference proteome</keyword>
<evidence type="ECO:0000313" key="4">
    <source>
        <dbReference type="RefSeq" id="XP_025413266.1"/>
    </source>
</evidence>
<protein>
    <submittedName>
        <fullName evidence="3 4">Uncharacterized protein LOC112685558</fullName>
    </submittedName>
</protein>
<organism evidence="2 4">
    <name type="scientific">Sipha flava</name>
    <name type="common">yellow sugarcane aphid</name>
    <dbReference type="NCBI Taxonomy" id="143950"/>
    <lineage>
        <taxon>Eukaryota</taxon>
        <taxon>Metazoa</taxon>
        <taxon>Ecdysozoa</taxon>
        <taxon>Arthropoda</taxon>
        <taxon>Hexapoda</taxon>
        <taxon>Insecta</taxon>
        <taxon>Pterygota</taxon>
        <taxon>Neoptera</taxon>
        <taxon>Paraneoptera</taxon>
        <taxon>Hemiptera</taxon>
        <taxon>Sternorrhyncha</taxon>
        <taxon>Aphidomorpha</taxon>
        <taxon>Aphidoidea</taxon>
        <taxon>Aphididae</taxon>
        <taxon>Sipha</taxon>
    </lineage>
</organism>
<dbReference type="InterPro" id="IPR033228">
    <property type="entry name" value="SZT2"/>
</dbReference>
<evidence type="ECO:0000313" key="3">
    <source>
        <dbReference type="RefSeq" id="XP_025413265.1"/>
    </source>
</evidence>
<feature type="compositionally biased region" description="Acidic residues" evidence="1">
    <location>
        <begin position="2732"/>
        <end position="2744"/>
    </location>
</feature>
<feature type="compositionally biased region" description="Low complexity" evidence="1">
    <location>
        <begin position="700"/>
        <end position="712"/>
    </location>
</feature>
<dbReference type="GeneID" id="112685558"/>
<dbReference type="RefSeq" id="XP_025413270.1">
    <property type="nucleotide sequence ID" value="XM_025557485.1"/>
</dbReference>
<feature type="region of interest" description="Disordered" evidence="1">
    <location>
        <begin position="2705"/>
        <end position="2757"/>
    </location>
</feature>
<dbReference type="PANTHER" id="PTHR14918">
    <property type="entry name" value="KICSTOR COMPLEX PROTEIN SZT2"/>
    <property type="match status" value="1"/>
</dbReference>
<dbReference type="GO" id="GO:0005777">
    <property type="term" value="C:peroxisome"/>
    <property type="evidence" value="ECO:0007669"/>
    <property type="project" value="InterPro"/>
</dbReference>
<feature type="compositionally biased region" description="Basic and acidic residues" evidence="1">
    <location>
        <begin position="2906"/>
        <end position="2918"/>
    </location>
</feature>
<feature type="region of interest" description="Disordered" evidence="1">
    <location>
        <begin position="2899"/>
        <end position="2918"/>
    </location>
</feature>
<gene>
    <name evidence="3 4 5 6 7 8" type="primary">LOC112685558</name>
</gene>
<evidence type="ECO:0000313" key="8">
    <source>
        <dbReference type="RefSeq" id="XP_025413272.1"/>
    </source>
</evidence>
<dbReference type="OrthoDB" id="43547at2759"/>
<name>A0A8B8FS11_9HEMI</name>
<evidence type="ECO:0000313" key="6">
    <source>
        <dbReference type="RefSeq" id="XP_025413270.1"/>
    </source>
</evidence>
<feature type="region of interest" description="Disordered" evidence="1">
    <location>
        <begin position="1190"/>
        <end position="1215"/>
    </location>
</feature>
<dbReference type="RefSeq" id="XP_025413266.1">
    <property type="nucleotide sequence ID" value="XM_025557481.1"/>
</dbReference>
<proteinExistence type="predicted"/>
<evidence type="ECO:0000313" key="2">
    <source>
        <dbReference type="Proteomes" id="UP000694846"/>
    </source>
</evidence>
<feature type="compositionally biased region" description="Polar residues" evidence="1">
    <location>
        <begin position="720"/>
        <end position="735"/>
    </location>
</feature>
<dbReference type="RefSeq" id="XP_025413269.1">
    <property type="nucleotide sequence ID" value="XM_025557484.1"/>
</dbReference>
<dbReference type="PANTHER" id="PTHR14918:SF3">
    <property type="entry name" value="KICSTOR COMPLEX PROTEIN SZT2"/>
    <property type="match status" value="1"/>
</dbReference>
<dbReference type="Proteomes" id="UP000694846">
    <property type="component" value="Unplaced"/>
</dbReference>
<dbReference type="RefSeq" id="XP_025413271.1">
    <property type="nucleotide sequence ID" value="XM_025557486.1"/>
</dbReference>
<feature type="compositionally biased region" description="Low complexity" evidence="1">
    <location>
        <begin position="739"/>
        <end position="749"/>
    </location>
</feature>
<evidence type="ECO:0000313" key="7">
    <source>
        <dbReference type="RefSeq" id="XP_025413271.1"/>
    </source>
</evidence>
<reference evidence="3 4" key="1">
    <citation type="submission" date="2025-04" db="UniProtKB">
        <authorList>
            <consortium name="RefSeq"/>
        </authorList>
    </citation>
    <scope>IDENTIFICATION</scope>
    <source>
        <tissue evidence="3 4">Whole body</tissue>
    </source>
</reference>
<dbReference type="RefSeq" id="XP_025413272.1">
    <property type="nucleotide sequence ID" value="XM_025557487.1"/>
</dbReference>
<accession>A0A8B8FS11</accession>